<reference evidence="3" key="3">
    <citation type="submission" date="2021-02" db="UniProtKB">
        <authorList>
            <consortium name="EnsemblMetazoa"/>
        </authorList>
    </citation>
    <scope>IDENTIFICATION</scope>
    <source>
        <strain evidence="3">USDA</strain>
    </source>
</reference>
<dbReference type="EMBL" id="AAZO01005558">
    <property type="status" value="NOT_ANNOTATED_CDS"/>
    <property type="molecule type" value="Genomic_DNA"/>
</dbReference>
<dbReference type="CTD" id="8230647"/>
<dbReference type="EnsemblMetazoa" id="PHUM456950-RA">
    <property type="protein sequence ID" value="PHUM456950-PA"/>
    <property type="gene ID" value="PHUM456950"/>
</dbReference>
<dbReference type="EMBL" id="DS235797">
    <property type="protein sequence ID" value="EEB17199.1"/>
    <property type="molecule type" value="Genomic_DNA"/>
</dbReference>
<dbReference type="VEuPathDB" id="VectorBase:PHUM456950"/>
<feature type="region of interest" description="Disordered" evidence="1">
    <location>
        <begin position="563"/>
        <end position="676"/>
    </location>
</feature>
<name>E0VUZ3_PEDHC</name>
<protein>
    <submittedName>
        <fullName evidence="2 3">Uncharacterized protein</fullName>
    </submittedName>
</protein>
<feature type="compositionally biased region" description="Acidic residues" evidence="1">
    <location>
        <begin position="625"/>
        <end position="637"/>
    </location>
</feature>
<dbReference type="RefSeq" id="XP_002429937.1">
    <property type="nucleotide sequence ID" value="XM_002429892.1"/>
</dbReference>
<feature type="compositionally biased region" description="Basic and acidic residues" evidence="1">
    <location>
        <begin position="608"/>
        <end position="623"/>
    </location>
</feature>
<proteinExistence type="predicted"/>
<evidence type="ECO:0000313" key="3">
    <source>
        <dbReference type="EnsemblMetazoa" id="PHUM456950-PA"/>
    </source>
</evidence>
<dbReference type="Proteomes" id="UP000009046">
    <property type="component" value="Unassembled WGS sequence"/>
</dbReference>
<dbReference type="InParanoid" id="E0VUZ3"/>
<evidence type="ECO:0000256" key="1">
    <source>
        <dbReference type="SAM" id="MobiDB-lite"/>
    </source>
</evidence>
<evidence type="ECO:0000313" key="4">
    <source>
        <dbReference type="Proteomes" id="UP000009046"/>
    </source>
</evidence>
<feature type="region of interest" description="Disordered" evidence="1">
    <location>
        <begin position="131"/>
        <end position="151"/>
    </location>
</feature>
<dbReference type="AlphaFoldDB" id="E0VUZ3"/>
<dbReference type="GeneID" id="8230647"/>
<accession>E0VUZ3</accession>
<feature type="compositionally biased region" description="Basic residues" evidence="1">
    <location>
        <begin position="656"/>
        <end position="668"/>
    </location>
</feature>
<organism>
    <name type="scientific">Pediculus humanus subsp. corporis</name>
    <name type="common">Body louse</name>
    <dbReference type="NCBI Taxonomy" id="121224"/>
    <lineage>
        <taxon>Eukaryota</taxon>
        <taxon>Metazoa</taxon>
        <taxon>Ecdysozoa</taxon>
        <taxon>Arthropoda</taxon>
        <taxon>Hexapoda</taxon>
        <taxon>Insecta</taxon>
        <taxon>Pterygota</taxon>
        <taxon>Neoptera</taxon>
        <taxon>Paraneoptera</taxon>
        <taxon>Psocodea</taxon>
        <taxon>Troctomorpha</taxon>
        <taxon>Phthiraptera</taxon>
        <taxon>Anoplura</taxon>
        <taxon>Pediculidae</taxon>
        <taxon>Pediculus</taxon>
    </lineage>
</organism>
<dbReference type="KEGG" id="phu:Phum_PHUM456950"/>
<dbReference type="HOGENOM" id="CLU_332128_0_0_1"/>
<feature type="compositionally biased region" description="Polar residues" evidence="1">
    <location>
        <begin position="588"/>
        <end position="607"/>
    </location>
</feature>
<evidence type="ECO:0000313" key="2">
    <source>
        <dbReference type="EMBL" id="EEB17199.1"/>
    </source>
</evidence>
<sequence length="862" mass="99566">MKTTTNNIPKDIWGSNFDEDILTTGNDTDDDYNFYQLDIDYPEEEVSDLRMFQNGCGGGGGSTDFNNYFDTSEGSSLENDFTEFNANDYVQRQRHRYSQNNQEHSGKLIMNEQLKNFYKQNRRILMDQSMEKKKYEKRSQKNNNNSDKLSSFYEGPAAVGAVGGGGGGNHRPVDLTQFDDVIGKQKTKKLEQQRFKRIMMKDGGGILDQNCNDMIIDKKQICKYDQDFDLRQQQQHHRHNNGDCYEYHHHHQTNDDGRKKILNKTHKQQNYKNQQRDSRIFNNNNNNNSKDCFTYDLSQNDYKNHLKCGKRKTLEAVEEQQEQLSDSTYELLCPKFSSHTMPDDLLEYKNNEKIRINNDDKSMNHTYWTSCRKNFGDNKMIRTQRLHKMRSRRTRLNRLKNGWKKAFVHTVRDGNRNEQLGVIIMGPEGPEFYTKNQNNMMEKEENIRNVSYHYQNNMVSRVPKLIKPPRERKISEESKNVADALNQQAKEYKENPPKNEDENFLNSLKEIKEKYPPKEISEETANANLSLWDLVENGGAISIEESKNLQNLFGKVFNKNSKTNRATETVPPAAPPSPRPPVSVSETYSNQNTGFNENSSPRGNTTIEDYKSKEKNYKKKTVEVNEADDDDEEDDDGAATATAAGAKANQENDKKNYKKKHHHHHQHHGGGDESETTTAFLNESAENEAAHLKQLKKYIDKFIERVEAAAHTECSNNNKRKNKTKIDYSTTTNSSTEVKVDAKKILDIVVNDPYKTLSSDVTINIAKNLTDALVQDKLNNHNNHHHNNNNNSNVTKGIIIKTNKKNSDFETDDDKLSRCGATSGSDRFEETEPPYLKQLKKMRNEHLTNILLEVKRLSELLR</sequence>
<reference evidence="2" key="2">
    <citation type="submission" date="2007-04" db="EMBL/GenBank/DDBJ databases">
        <title>The genome of the human body louse.</title>
        <authorList>
            <consortium name="The Human Body Louse Genome Consortium"/>
            <person name="Kirkness E."/>
            <person name="Walenz B."/>
            <person name="Hass B."/>
            <person name="Bruggner R."/>
            <person name="Strausberg R."/>
        </authorList>
    </citation>
    <scope>NUCLEOTIDE SEQUENCE</scope>
    <source>
        <strain evidence="2">USDA</strain>
    </source>
</reference>
<feature type="region of interest" description="Disordered" evidence="1">
    <location>
        <begin position="808"/>
        <end position="832"/>
    </location>
</feature>
<feature type="region of interest" description="Disordered" evidence="1">
    <location>
        <begin position="266"/>
        <end position="285"/>
    </location>
</feature>
<feature type="compositionally biased region" description="Pro residues" evidence="1">
    <location>
        <begin position="572"/>
        <end position="581"/>
    </location>
</feature>
<keyword evidence="4" id="KW-1185">Reference proteome</keyword>
<gene>
    <name evidence="3" type="primary">8230647</name>
    <name evidence="2" type="ORF">Phum_PHUM456950</name>
</gene>
<reference evidence="2" key="1">
    <citation type="submission" date="2007-04" db="EMBL/GenBank/DDBJ databases">
        <title>Annotation of Pediculus humanus corporis strain USDA.</title>
        <authorList>
            <person name="Kirkness E."/>
            <person name="Hannick L."/>
            <person name="Hass B."/>
            <person name="Bruggner R."/>
            <person name="Lawson D."/>
            <person name="Bidwell S."/>
            <person name="Joardar V."/>
            <person name="Caler E."/>
            <person name="Walenz B."/>
            <person name="Inman J."/>
            <person name="Schobel S."/>
            <person name="Galinsky K."/>
            <person name="Amedeo P."/>
            <person name="Strausberg R."/>
        </authorList>
    </citation>
    <scope>NUCLEOTIDE SEQUENCE</scope>
    <source>
        <strain evidence="2">USDA</strain>
    </source>
</reference>